<feature type="compositionally biased region" description="Polar residues" evidence="2">
    <location>
        <begin position="209"/>
        <end position="219"/>
    </location>
</feature>
<feature type="compositionally biased region" description="Gly residues" evidence="2">
    <location>
        <begin position="72"/>
        <end position="94"/>
    </location>
</feature>
<protein>
    <submittedName>
        <fullName evidence="3">Uncharacterized protein</fullName>
    </submittedName>
</protein>
<dbReference type="PANTHER" id="PTHR12161">
    <property type="entry name" value="IST1 FAMILY MEMBER"/>
    <property type="match status" value="1"/>
</dbReference>
<dbReference type="InterPro" id="IPR042277">
    <property type="entry name" value="IST1-like"/>
</dbReference>
<evidence type="ECO:0000313" key="3">
    <source>
        <dbReference type="EMBL" id="KAK9866826.1"/>
    </source>
</evidence>
<evidence type="ECO:0000256" key="2">
    <source>
        <dbReference type="SAM" id="MobiDB-lite"/>
    </source>
</evidence>
<evidence type="ECO:0000313" key="4">
    <source>
        <dbReference type="Proteomes" id="UP001485043"/>
    </source>
</evidence>
<proteinExistence type="inferred from homology"/>
<name>A0AAW1TCQ8_9CHLO</name>
<reference evidence="3 4" key="1">
    <citation type="journal article" date="2024" name="Nat. Commun.">
        <title>Phylogenomics reveals the evolutionary origins of lichenization in chlorophyte algae.</title>
        <authorList>
            <person name="Puginier C."/>
            <person name="Libourel C."/>
            <person name="Otte J."/>
            <person name="Skaloud P."/>
            <person name="Haon M."/>
            <person name="Grisel S."/>
            <person name="Petersen M."/>
            <person name="Berrin J.G."/>
            <person name="Delaux P.M."/>
            <person name="Dal Grande F."/>
            <person name="Keller J."/>
        </authorList>
    </citation>
    <scope>NUCLEOTIDE SEQUENCE [LARGE SCALE GENOMIC DNA]</scope>
    <source>
        <strain evidence="3 4">SAG 2523</strain>
    </source>
</reference>
<dbReference type="EMBL" id="JALJOV010000131">
    <property type="protein sequence ID" value="KAK9866826.1"/>
    <property type="molecule type" value="Genomic_DNA"/>
</dbReference>
<evidence type="ECO:0000256" key="1">
    <source>
        <dbReference type="ARBA" id="ARBA00005536"/>
    </source>
</evidence>
<gene>
    <name evidence="3" type="ORF">WJX84_011084</name>
</gene>
<dbReference type="PANTHER" id="PTHR12161:SF5">
    <property type="entry name" value="IST1 HOMOLOG"/>
    <property type="match status" value="1"/>
</dbReference>
<dbReference type="InterPro" id="IPR005061">
    <property type="entry name" value="Ist1"/>
</dbReference>
<comment type="caution">
    <text evidence="3">The sequence shown here is derived from an EMBL/GenBank/DDBJ whole genome shotgun (WGS) entry which is preliminary data.</text>
</comment>
<organism evidence="3 4">
    <name type="scientific">Apatococcus fuscideae</name>
    <dbReference type="NCBI Taxonomy" id="2026836"/>
    <lineage>
        <taxon>Eukaryota</taxon>
        <taxon>Viridiplantae</taxon>
        <taxon>Chlorophyta</taxon>
        <taxon>core chlorophytes</taxon>
        <taxon>Trebouxiophyceae</taxon>
        <taxon>Chlorellales</taxon>
        <taxon>Chlorellaceae</taxon>
        <taxon>Apatococcus</taxon>
    </lineage>
</organism>
<dbReference type="Gene3D" id="1.20.1260.60">
    <property type="entry name" value="Vacuolar protein sorting-associated protein Ist1"/>
    <property type="match status" value="1"/>
</dbReference>
<dbReference type="AlphaFoldDB" id="A0AAW1TCQ8"/>
<feature type="compositionally biased region" description="Low complexity" evidence="2">
    <location>
        <begin position="286"/>
        <end position="303"/>
    </location>
</feature>
<sequence length="319" mass="31751">MCRKWHVNENLIRCLAVEAPPGEDKLAMLSEIAQEHGVEWDAHNAALEMLPSDTGMQNASPGYQQQLLDITGAGGASQAGGGPSGGGAPGGNWGTAGQMWTPPPATPPAGGSQPPPGNWGTGGGAGGAPPPGNWGTGGPPSNRGSGSGGAGGGMGTSSQGVIGTSQARGGDFNDRSAAAQGEWADANSAAEAAHNYYMQAKMAAESAQRYATSGPSSNGAAPRGTDLPMPPSSGPPPSLGGSKSPTRSKDDIQRAYDAAPGPPTKPDMRSQGPPSAPMPPSDPNDGLPSAPGKAAGAPSSAPPNELDELMKRFEALKKH</sequence>
<dbReference type="GO" id="GO:0015031">
    <property type="term" value="P:protein transport"/>
    <property type="evidence" value="ECO:0007669"/>
    <property type="project" value="InterPro"/>
</dbReference>
<accession>A0AAW1TCQ8</accession>
<feature type="region of interest" description="Disordered" evidence="2">
    <location>
        <begin position="72"/>
        <end position="186"/>
    </location>
</feature>
<feature type="region of interest" description="Disordered" evidence="2">
    <location>
        <begin position="203"/>
        <end position="306"/>
    </location>
</feature>
<feature type="compositionally biased region" description="Pro residues" evidence="2">
    <location>
        <begin position="228"/>
        <end position="238"/>
    </location>
</feature>
<comment type="similarity">
    <text evidence="1">Belongs to the IST1 family.</text>
</comment>
<feature type="compositionally biased region" description="Pro residues" evidence="2">
    <location>
        <begin position="101"/>
        <end position="117"/>
    </location>
</feature>
<dbReference type="Proteomes" id="UP001485043">
    <property type="component" value="Unassembled WGS sequence"/>
</dbReference>
<feature type="compositionally biased region" description="Gly residues" evidence="2">
    <location>
        <begin position="145"/>
        <end position="155"/>
    </location>
</feature>
<keyword evidence="4" id="KW-1185">Reference proteome</keyword>